<evidence type="ECO:0000256" key="1">
    <source>
        <dbReference type="ARBA" id="ARBA00023015"/>
    </source>
</evidence>
<dbReference type="CDD" id="cd00038">
    <property type="entry name" value="CAP_ED"/>
    <property type="match status" value="1"/>
</dbReference>
<evidence type="ECO:0000256" key="2">
    <source>
        <dbReference type="ARBA" id="ARBA00023125"/>
    </source>
</evidence>
<dbReference type="PANTHER" id="PTHR24567">
    <property type="entry name" value="CRP FAMILY TRANSCRIPTIONAL REGULATORY PROTEIN"/>
    <property type="match status" value="1"/>
</dbReference>
<dbReference type="Proteomes" id="UP000585638">
    <property type="component" value="Unassembled WGS sequence"/>
</dbReference>
<dbReference type="PROSITE" id="PS00889">
    <property type="entry name" value="CNMP_BINDING_2"/>
    <property type="match status" value="1"/>
</dbReference>
<dbReference type="PROSITE" id="PS50042">
    <property type="entry name" value="CNMP_BINDING_3"/>
    <property type="match status" value="1"/>
</dbReference>
<proteinExistence type="predicted"/>
<keyword evidence="7" id="KW-1185">Reference proteome</keyword>
<dbReference type="PANTHER" id="PTHR24567:SF68">
    <property type="entry name" value="DNA-BINDING TRANSCRIPTIONAL DUAL REGULATOR CRP"/>
    <property type="match status" value="1"/>
</dbReference>
<keyword evidence="3" id="KW-0804">Transcription</keyword>
<evidence type="ECO:0000256" key="3">
    <source>
        <dbReference type="ARBA" id="ARBA00023163"/>
    </source>
</evidence>
<comment type="caution">
    <text evidence="6">The sequence shown here is derived from an EMBL/GenBank/DDBJ whole genome shotgun (WGS) entry which is preliminary data.</text>
</comment>
<evidence type="ECO:0000259" key="5">
    <source>
        <dbReference type="PROSITE" id="PS51063"/>
    </source>
</evidence>
<evidence type="ECO:0000259" key="4">
    <source>
        <dbReference type="PROSITE" id="PS50042"/>
    </source>
</evidence>
<dbReference type="InterPro" id="IPR018490">
    <property type="entry name" value="cNMP-bd_dom_sf"/>
</dbReference>
<keyword evidence="2" id="KW-0238">DNA-binding</keyword>
<dbReference type="SMART" id="SM00100">
    <property type="entry name" value="cNMP"/>
    <property type="match status" value="1"/>
</dbReference>
<evidence type="ECO:0000313" key="7">
    <source>
        <dbReference type="Proteomes" id="UP000585638"/>
    </source>
</evidence>
<feature type="domain" description="HTH crp-type" evidence="5">
    <location>
        <begin position="125"/>
        <end position="198"/>
    </location>
</feature>
<organism evidence="6 7">
    <name type="scientific">Kutzneria kofuensis</name>
    <dbReference type="NCBI Taxonomy" id="103725"/>
    <lineage>
        <taxon>Bacteria</taxon>
        <taxon>Bacillati</taxon>
        <taxon>Actinomycetota</taxon>
        <taxon>Actinomycetes</taxon>
        <taxon>Pseudonocardiales</taxon>
        <taxon>Pseudonocardiaceae</taxon>
        <taxon>Kutzneria</taxon>
    </lineage>
</organism>
<evidence type="ECO:0000313" key="6">
    <source>
        <dbReference type="EMBL" id="MBB5892315.1"/>
    </source>
</evidence>
<dbReference type="InterPro" id="IPR050397">
    <property type="entry name" value="Env_Response_Regulators"/>
</dbReference>
<feature type="domain" description="Cyclic nucleotide-binding" evidence="4">
    <location>
        <begin position="1"/>
        <end position="99"/>
    </location>
</feature>
<dbReference type="RefSeq" id="WP_184862972.1">
    <property type="nucleotide sequence ID" value="NZ_BAAAWY010000003.1"/>
</dbReference>
<dbReference type="Pfam" id="PF00027">
    <property type="entry name" value="cNMP_binding"/>
    <property type="match status" value="1"/>
</dbReference>
<dbReference type="SUPFAM" id="SSF51206">
    <property type="entry name" value="cAMP-binding domain-like"/>
    <property type="match status" value="1"/>
</dbReference>
<dbReference type="InterPro" id="IPR014710">
    <property type="entry name" value="RmlC-like_jellyroll"/>
</dbReference>
<dbReference type="SUPFAM" id="SSF46785">
    <property type="entry name" value="Winged helix' DNA-binding domain"/>
    <property type="match status" value="1"/>
</dbReference>
<name>A0A7W9KH26_9PSEU</name>
<accession>A0A7W9KH26</accession>
<dbReference type="InterPro" id="IPR036390">
    <property type="entry name" value="WH_DNA-bd_sf"/>
</dbReference>
<sequence length="211" mass="23188">MDQVLTAGVERKLCSGRPLIREGELEGYAFVLVRGIVKVTAATETGEALLAIRVGGDLVGEMGVLEKAPRSATVTACTPVWTRVVHRNEFLDLMRRSPDFSVEVAAMISWRLRWANRRRLEFAGQPARVRVCRVLDEIVDTYGARHGSTWSLGVPLTQAEIASLAGIALRTAEKELGQLEQDGVVVRRYRATEVADRDALRLIANGGTNPH</sequence>
<dbReference type="GO" id="GO:0003700">
    <property type="term" value="F:DNA-binding transcription factor activity"/>
    <property type="evidence" value="ECO:0007669"/>
    <property type="project" value="TreeGrafter"/>
</dbReference>
<keyword evidence="1" id="KW-0805">Transcription regulation</keyword>
<dbReference type="InterPro" id="IPR000595">
    <property type="entry name" value="cNMP-bd_dom"/>
</dbReference>
<dbReference type="AlphaFoldDB" id="A0A7W9KH26"/>
<dbReference type="EMBL" id="JACHIR010000001">
    <property type="protein sequence ID" value="MBB5892315.1"/>
    <property type="molecule type" value="Genomic_DNA"/>
</dbReference>
<dbReference type="InterPro" id="IPR018488">
    <property type="entry name" value="cNMP-bd_CS"/>
</dbReference>
<dbReference type="InterPro" id="IPR012318">
    <property type="entry name" value="HTH_CRP"/>
</dbReference>
<dbReference type="PROSITE" id="PS51063">
    <property type="entry name" value="HTH_CRP_2"/>
    <property type="match status" value="1"/>
</dbReference>
<dbReference type="Pfam" id="PF13545">
    <property type="entry name" value="HTH_Crp_2"/>
    <property type="match status" value="1"/>
</dbReference>
<dbReference type="GO" id="GO:0005829">
    <property type="term" value="C:cytosol"/>
    <property type="evidence" value="ECO:0007669"/>
    <property type="project" value="TreeGrafter"/>
</dbReference>
<gene>
    <name evidence="6" type="ORF">BJ998_003511</name>
</gene>
<dbReference type="GO" id="GO:0003677">
    <property type="term" value="F:DNA binding"/>
    <property type="evidence" value="ECO:0007669"/>
    <property type="project" value="UniProtKB-KW"/>
</dbReference>
<reference evidence="6 7" key="1">
    <citation type="submission" date="2020-08" db="EMBL/GenBank/DDBJ databases">
        <title>Sequencing the genomes of 1000 actinobacteria strains.</title>
        <authorList>
            <person name="Klenk H.-P."/>
        </authorList>
    </citation>
    <scope>NUCLEOTIDE SEQUENCE [LARGE SCALE GENOMIC DNA]</scope>
    <source>
        <strain evidence="6 7">DSM 43851</strain>
    </source>
</reference>
<protein>
    <submittedName>
        <fullName evidence="6">CRP-like cAMP-binding protein</fullName>
    </submittedName>
</protein>
<dbReference type="Gene3D" id="2.60.120.10">
    <property type="entry name" value="Jelly Rolls"/>
    <property type="match status" value="1"/>
</dbReference>